<evidence type="ECO:0000259" key="9">
    <source>
        <dbReference type="Pfam" id="PF13231"/>
    </source>
</evidence>
<keyword evidence="7 8" id="KW-0472">Membrane</keyword>
<sequence length="601" mass="69930">MFFILLFFSALNDSATMDELAHIPAAYSYVALQDYRLNPEHPPLIKDLAAVPLLFLNLKFPTESDVWQKYVNGQWDVGRIFLYESGNNADQIIFWSRIPIMLLAIFFGWLLFIWLGRLYGDKIALLTLFFFVFSPTILAHSRYVTTDLGAAFGFFLGLLAFHKFLEKNDKKTLIFAGLALGAAMLLKFSLFILVPLFVVFGLLFIFLKNFDHLKNLYSPKEKLIHLAKEEGQFLVKLGAIFALAALLIGIVYQYHVWNYPAEKQASDAKLILTSFKSRTPADLTVWMADKPVLRGYSQYLLGLQMVSQRSSAGNTGYYWGEVSAVGWKSYFPMAYLLKEQLAFHILTLLVLFLAFRSFLHSPFRRNEKNIESLIEWARDNFFIFMSLSFIGVYWLMSIASPLNIGVRHIMPTLPFIYFLVARGLVLWIHRYSYNNPRNWREWLYSVYERFFKSIPKYIFVAAMLGWITFEVIFAFPYYLPYYNVLAGGADNGYKFIVDSNYDWGQDLKRLKYFVEKNQIEKINIDYFGGGNPKYELGEKYEPWWSSREKPSGWFAISATFRQGAFGKPVKGFVKKPEDSYEWLRRQEPVARAGKSIFIYRF</sequence>
<evidence type="ECO:0000256" key="7">
    <source>
        <dbReference type="ARBA" id="ARBA00023136"/>
    </source>
</evidence>
<protein>
    <recommendedName>
        <fullName evidence="9">Glycosyltransferase RgtA/B/C/D-like domain-containing protein</fullName>
    </recommendedName>
</protein>
<comment type="caution">
    <text evidence="10">The sequence shown here is derived from an EMBL/GenBank/DDBJ whole genome shotgun (WGS) entry which is preliminary data.</text>
</comment>
<comment type="subcellular location">
    <subcellularLocation>
        <location evidence="1">Cell membrane</location>
        <topology evidence="1">Multi-pass membrane protein</topology>
    </subcellularLocation>
</comment>
<dbReference type="EMBL" id="MHMS01000003">
    <property type="protein sequence ID" value="OGZ32712.1"/>
    <property type="molecule type" value="Genomic_DNA"/>
</dbReference>
<reference evidence="10 11" key="1">
    <citation type="journal article" date="2016" name="Nat. Commun.">
        <title>Thousands of microbial genomes shed light on interconnected biogeochemical processes in an aquifer system.</title>
        <authorList>
            <person name="Anantharaman K."/>
            <person name="Brown C.T."/>
            <person name="Hug L.A."/>
            <person name="Sharon I."/>
            <person name="Castelle C.J."/>
            <person name="Probst A.J."/>
            <person name="Thomas B.C."/>
            <person name="Singh A."/>
            <person name="Wilkins M.J."/>
            <person name="Karaoz U."/>
            <person name="Brodie E.L."/>
            <person name="Williams K.H."/>
            <person name="Hubbard S.S."/>
            <person name="Banfield J.F."/>
        </authorList>
    </citation>
    <scope>NUCLEOTIDE SEQUENCE [LARGE SCALE GENOMIC DNA]</scope>
</reference>
<evidence type="ECO:0000313" key="11">
    <source>
        <dbReference type="Proteomes" id="UP000176787"/>
    </source>
</evidence>
<evidence type="ECO:0000256" key="6">
    <source>
        <dbReference type="ARBA" id="ARBA00022989"/>
    </source>
</evidence>
<feature type="transmembrane region" description="Helical" evidence="8">
    <location>
        <begin position="380"/>
        <end position="402"/>
    </location>
</feature>
<dbReference type="GO" id="GO:0009103">
    <property type="term" value="P:lipopolysaccharide biosynthetic process"/>
    <property type="evidence" value="ECO:0007669"/>
    <property type="project" value="UniProtKB-ARBA"/>
</dbReference>
<dbReference type="InterPro" id="IPR038731">
    <property type="entry name" value="RgtA/B/C-like"/>
</dbReference>
<keyword evidence="2" id="KW-1003">Cell membrane</keyword>
<accession>A0A1G2F4L2</accession>
<feature type="transmembrane region" description="Helical" evidence="8">
    <location>
        <begin position="408"/>
        <end position="428"/>
    </location>
</feature>
<dbReference type="Pfam" id="PF13231">
    <property type="entry name" value="PMT_2"/>
    <property type="match status" value="1"/>
</dbReference>
<evidence type="ECO:0000256" key="2">
    <source>
        <dbReference type="ARBA" id="ARBA00022475"/>
    </source>
</evidence>
<organism evidence="10 11">
    <name type="scientific">Candidatus Niyogibacteria bacterium RIFCSPLOWO2_12_FULL_41_13</name>
    <dbReference type="NCBI Taxonomy" id="1801726"/>
    <lineage>
        <taxon>Bacteria</taxon>
        <taxon>Candidatus Niyogiibacteriota</taxon>
    </lineage>
</organism>
<dbReference type="InterPro" id="IPR050297">
    <property type="entry name" value="LipidA_mod_glycosyltrf_83"/>
</dbReference>
<keyword evidence="6 8" id="KW-1133">Transmembrane helix</keyword>
<evidence type="ECO:0000256" key="8">
    <source>
        <dbReference type="SAM" id="Phobius"/>
    </source>
</evidence>
<feature type="transmembrane region" description="Helical" evidence="8">
    <location>
        <begin position="92"/>
        <end position="116"/>
    </location>
</feature>
<dbReference type="Proteomes" id="UP000176787">
    <property type="component" value="Unassembled WGS sequence"/>
</dbReference>
<feature type="transmembrane region" description="Helical" evidence="8">
    <location>
        <begin position="196"/>
        <end position="213"/>
    </location>
</feature>
<gene>
    <name evidence="10" type="ORF">A3H02_03015</name>
</gene>
<dbReference type="PANTHER" id="PTHR33908:SF11">
    <property type="entry name" value="MEMBRANE PROTEIN"/>
    <property type="match status" value="1"/>
</dbReference>
<feature type="transmembrane region" description="Helical" evidence="8">
    <location>
        <begin position="123"/>
        <end position="142"/>
    </location>
</feature>
<feature type="domain" description="Glycosyltransferase RgtA/B/C/D-like" evidence="9">
    <location>
        <begin position="97"/>
        <end position="204"/>
    </location>
</feature>
<dbReference type="AlphaFoldDB" id="A0A1G2F4L2"/>
<evidence type="ECO:0000256" key="4">
    <source>
        <dbReference type="ARBA" id="ARBA00022679"/>
    </source>
</evidence>
<dbReference type="PANTHER" id="PTHR33908">
    <property type="entry name" value="MANNOSYLTRANSFERASE YKCB-RELATED"/>
    <property type="match status" value="1"/>
</dbReference>
<evidence type="ECO:0000256" key="3">
    <source>
        <dbReference type="ARBA" id="ARBA00022676"/>
    </source>
</evidence>
<feature type="transmembrane region" description="Helical" evidence="8">
    <location>
        <begin position="233"/>
        <end position="254"/>
    </location>
</feature>
<evidence type="ECO:0000313" key="10">
    <source>
        <dbReference type="EMBL" id="OGZ32712.1"/>
    </source>
</evidence>
<name>A0A1G2F4L2_9BACT</name>
<dbReference type="GO" id="GO:0005886">
    <property type="term" value="C:plasma membrane"/>
    <property type="evidence" value="ECO:0007669"/>
    <property type="project" value="UniProtKB-SubCell"/>
</dbReference>
<feature type="transmembrane region" description="Helical" evidence="8">
    <location>
        <begin position="341"/>
        <end position="359"/>
    </location>
</feature>
<evidence type="ECO:0000256" key="5">
    <source>
        <dbReference type="ARBA" id="ARBA00022692"/>
    </source>
</evidence>
<keyword evidence="3" id="KW-0328">Glycosyltransferase</keyword>
<evidence type="ECO:0000256" key="1">
    <source>
        <dbReference type="ARBA" id="ARBA00004651"/>
    </source>
</evidence>
<keyword evidence="5 8" id="KW-0812">Transmembrane</keyword>
<dbReference type="GO" id="GO:0016763">
    <property type="term" value="F:pentosyltransferase activity"/>
    <property type="evidence" value="ECO:0007669"/>
    <property type="project" value="TreeGrafter"/>
</dbReference>
<keyword evidence="4" id="KW-0808">Transferase</keyword>
<feature type="transmembrane region" description="Helical" evidence="8">
    <location>
        <begin position="457"/>
        <end position="479"/>
    </location>
</feature>
<dbReference type="STRING" id="1801726.A3H02_03015"/>
<proteinExistence type="predicted"/>